<keyword evidence="6 7" id="KW-0949">S-adenosyl-L-methionine</keyword>
<dbReference type="HAMAP" id="MF_01007">
    <property type="entry name" value="16SrRNA_methyltr_H"/>
    <property type="match status" value="1"/>
</dbReference>
<evidence type="ECO:0000313" key="9">
    <source>
        <dbReference type="Proteomes" id="UP000182894"/>
    </source>
</evidence>
<protein>
    <recommendedName>
        <fullName evidence="7">Ribosomal RNA small subunit methyltransferase H</fullName>
        <ecNumber evidence="7">2.1.1.199</ecNumber>
    </recommendedName>
    <alternativeName>
        <fullName evidence="7">16S rRNA m(4)C1402 methyltransferase</fullName>
    </alternativeName>
    <alternativeName>
        <fullName evidence="7">rRNA (cytosine-N(4)-)-methyltransferase RsmH</fullName>
    </alternativeName>
</protein>
<name>A0A1G8FQ50_9PSED</name>
<dbReference type="GO" id="GO:0070475">
    <property type="term" value="P:rRNA base methylation"/>
    <property type="evidence" value="ECO:0007669"/>
    <property type="project" value="UniProtKB-UniRule"/>
</dbReference>
<dbReference type="FunFam" id="1.10.150.170:FF:000001">
    <property type="entry name" value="Ribosomal RNA small subunit methyltransferase H"/>
    <property type="match status" value="1"/>
</dbReference>
<reference evidence="9" key="1">
    <citation type="submission" date="2016-10" db="EMBL/GenBank/DDBJ databases">
        <authorList>
            <person name="Varghese N."/>
            <person name="Submissions S."/>
        </authorList>
    </citation>
    <scope>NUCLEOTIDE SEQUENCE [LARGE SCALE GENOMIC DNA]</scope>
    <source>
        <strain evidence="9">ATCC 700689</strain>
    </source>
</reference>
<sequence length="313" mass="34290">MNSGFTHITVLLEEAVEALAVRADGCYLDGTFGRGGHSRLILQNLGPDGRLLGFDKDPQAIATGQALAAEDGRFVIVQRSFAELGSEALERGLAGKVSGVLLDLGVSSPQLDDPERGFSFMNDGPLDMRMDPSRGISAAEFVNTAPAEEIARVFKEYGEERFARRMAGAVVARRETQPFERTADLAEVLKVANPAWEKGKNPATRAFQGLRIHVNNELGDLEAGLDAALENLEVGGRLVVISFHSLEDRIVKLFMRKLVKGEADNMPRNLPIRHQAFEPRIKIIGKAQFASDDETRANPRSRSAVMRIAEKLR</sequence>
<dbReference type="EC" id="2.1.1.199" evidence="7"/>
<dbReference type="NCBIfam" id="TIGR00006">
    <property type="entry name" value="16S rRNA (cytosine(1402)-N(4))-methyltransferase RsmH"/>
    <property type="match status" value="1"/>
</dbReference>
<accession>A0A1G8FQ50</accession>
<feature type="binding site" evidence="7">
    <location>
        <position position="103"/>
    </location>
    <ligand>
        <name>S-adenosyl-L-methionine</name>
        <dbReference type="ChEBI" id="CHEBI:59789"/>
    </ligand>
</feature>
<evidence type="ECO:0000256" key="5">
    <source>
        <dbReference type="ARBA" id="ARBA00022679"/>
    </source>
</evidence>
<comment type="function">
    <text evidence="7">Specifically methylates the N4 position of cytidine in position 1402 (C1402) of 16S rRNA.</text>
</comment>
<dbReference type="RefSeq" id="WP_143024413.1">
    <property type="nucleotide sequence ID" value="NZ_FNCO01000008.1"/>
</dbReference>
<dbReference type="GO" id="GO:0071424">
    <property type="term" value="F:rRNA (cytosine-N4-)-methyltransferase activity"/>
    <property type="evidence" value="ECO:0007669"/>
    <property type="project" value="UniProtKB-UniRule"/>
</dbReference>
<dbReference type="SUPFAM" id="SSF81799">
    <property type="entry name" value="Putative methyltransferase TM0872, insert domain"/>
    <property type="match status" value="1"/>
</dbReference>
<evidence type="ECO:0000313" key="8">
    <source>
        <dbReference type="EMBL" id="SDH84224.1"/>
    </source>
</evidence>
<dbReference type="Proteomes" id="UP000182894">
    <property type="component" value="Unassembled WGS sequence"/>
</dbReference>
<keyword evidence="5 7" id="KW-0808">Transferase</keyword>
<comment type="similarity">
    <text evidence="1 7">Belongs to the methyltransferase superfamily. RsmH family.</text>
</comment>
<dbReference type="InterPro" id="IPR029063">
    <property type="entry name" value="SAM-dependent_MTases_sf"/>
</dbReference>
<keyword evidence="3 7" id="KW-0698">rRNA processing</keyword>
<dbReference type="EMBL" id="FNCO01000008">
    <property type="protein sequence ID" value="SDH84224.1"/>
    <property type="molecule type" value="Genomic_DNA"/>
</dbReference>
<evidence type="ECO:0000256" key="2">
    <source>
        <dbReference type="ARBA" id="ARBA00022490"/>
    </source>
</evidence>
<dbReference type="PANTHER" id="PTHR11265">
    <property type="entry name" value="S-ADENOSYL-METHYLTRANSFERASE MRAW"/>
    <property type="match status" value="1"/>
</dbReference>
<feature type="binding site" evidence="7">
    <location>
        <position position="81"/>
    </location>
    <ligand>
        <name>S-adenosyl-L-methionine</name>
        <dbReference type="ChEBI" id="CHEBI:59789"/>
    </ligand>
</feature>
<comment type="catalytic activity">
    <reaction evidence="7">
        <text>cytidine(1402) in 16S rRNA + S-adenosyl-L-methionine = N(4)-methylcytidine(1402) in 16S rRNA + S-adenosyl-L-homocysteine + H(+)</text>
        <dbReference type="Rhea" id="RHEA:42928"/>
        <dbReference type="Rhea" id="RHEA-COMP:10286"/>
        <dbReference type="Rhea" id="RHEA-COMP:10287"/>
        <dbReference type="ChEBI" id="CHEBI:15378"/>
        <dbReference type="ChEBI" id="CHEBI:57856"/>
        <dbReference type="ChEBI" id="CHEBI:59789"/>
        <dbReference type="ChEBI" id="CHEBI:74506"/>
        <dbReference type="ChEBI" id="CHEBI:82748"/>
        <dbReference type="EC" id="2.1.1.199"/>
    </reaction>
</comment>
<feature type="binding site" evidence="7">
    <location>
        <position position="55"/>
    </location>
    <ligand>
        <name>S-adenosyl-L-methionine</name>
        <dbReference type="ChEBI" id="CHEBI:59789"/>
    </ligand>
</feature>
<dbReference type="PIRSF" id="PIRSF004486">
    <property type="entry name" value="MraW"/>
    <property type="match status" value="1"/>
</dbReference>
<evidence type="ECO:0000256" key="3">
    <source>
        <dbReference type="ARBA" id="ARBA00022552"/>
    </source>
</evidence>
<dbReference type="InterPro" id="IPR023397">
    <property type="entry name" value="SAM-dep_MeTrfase_MraW_recog"/>
</dbReference>
<dbReference type="AlphaFoldDB" id="A0A1G8FQ50"/>
<organism evidence="8 9">
    <name type="scientific">Pseudomonas abietaniphila</name>
    <dbReference type="NCBI Taxonomy" id="89065"/>
    <lineage>
        <taxon>Bacteria</taxon>
        <taxon>Pseudomonadati</taxon>
        <taxon>Pseudomonadota</taxon>
        <taxon>Gammaproteobacteria</taxon>
        <taxon>Pseudomonadales</taxon>
        <taxon>Pseudomonadaceae</taxon>
        <taxon>Pseudomonas</taxon>
    </lineage>
</organism>
<dbReference type="PANTHER" id="PTHR11265:SF0">
    <property type="entry name" value="12S RRNA N4-METHYLCYTIDINE METHYLTRANSFERASE"/>
    <property type="match status" value="1"/>
</dbReference>
<evidence type="ECO:0000256" key="7">
    <source>
        <dbReference type="HAMAP-Rule" id="MF_01007"/>
    </source>
</evidence>
<dbReference type="Pfam" id="PF01795">
    <property type="entry name" value="Methyltransf_5"/>
    <property type="match status" value="1"/>
</dbReference>
<dbReference type="Gene3D" id="1.10.150.170">
    <property type="entry name" value="Putative methyltransferase TM0872, insert domain"/>
    <property type="match status" value="1"/>
</dbReference>
<keyword evidence="2 7" id="KW-0963">Cytoplasm</keyword>
<comment type="subcellular location">
    <subcellularLocation>
        <location evidence="7">Cytoplasm</location>
    </subcellularLocation>
</comment>
<evidence type="ECO:0000256" key="1">
    <source>
        <dbReference type="ARBA" id="ARBA00010396"/>
    </source>
</evidence>
<evidence type="ECO:0000256" key="6">
    <source>
        <dbReference type="ARBA" id="ARBA00022691"/>
    </source>
</evidence>
<dbReference type="OrthoDB" id="9806637at2"/>
<evidence type="ECO:0000256" key="4">
    <source>
        <dbReference type="ARBA" id="ARBA00022603"/>
    </source>
</evidence>
<keyword evidence="4 7" id="KW-0489">Methyltransferase</keyword>
<dbReference type="SUPFAM" id="SSF53335">
    <property type="entry name" value="S-adenosyl-L-methionine-dependent methyltransferases"/>
    <property type="match status" value="1"/>
</dbReference>
<proteinExistence type="inferred from homology"/>
<keyword evidence="9" id="KW-1185">Reference proteome</keyword>
<gene>
    <name evidence="7" type="primary">rsmH</name>
    <name evidence="8" type="ORF">SAMN05216605_108277</name>
</gene>
<dbReference type="InterPro" id="IPR002903">
    <property type="entry name" value="RsmH"/>
</dbReference>
<feature type="binding site" evidence="7">
    <location>
        <begin position="35"/>
        <end position="37"/>
    </location>
    <ligand>
        <name>S-adenosyl-L-methionine</name>
        <dbReference type="ChEBI" id="CHEBI:59789"/>
    </ligand>
</feature>
<dbReference type="GO" id="GO:0005737">
    <property type="term" value="C:cytoplasm"/>
    <property type="evidence" value="ECO:0007669"/>
    <property type="project" value="UniProtKB-SubCell"/>
</dbReference>
<dbReference type="STRING" id="89065.SAMN05216605_108277"/>
<dbReference type="Gene3D" id="3.40.50.150">
    <property type="entry name" value="Vaccinia Virus protein VP39"/>
    <property type="match status" value="1"/>
</dbReference>
<feature type="binding site" evidence="7">
    <location>
        <position position="110"/>
    </location>
    <ligand>
        <name>S-adenosyl-L-methionine</name>
        <dbReference type="ChEBI" id="CHEBI:59789"/>
    </ligand>
</feature>